<dbReference type="Proteomes" id="UP001198571">
    <property type="component" value="Unassembled WGS sequence"/>
</dbReference>
<evidence type="ECO:0000313" key="2">
    <source>
        <dbReference type="EMBL" id="MCB5412089.1"/>
    </source>
</evidence>
<organism evidence="2 3">
    <name type="scientific">Pseudogemmobacter faecipullorum</name>
    <dbReference type="NCBI Taxonomy" id="2755041"/>
    <lineage>
        <taxon>Bacteria</taxon>
        <taxon>Pseudomonadati</taxon>
        <taxon>Pseudomonadota</taxon>
        <taxon>Alphaproteobacteria</taxon>
        <taxon>Rhodobacterales</taxon>
        <taxon>Paracoccaceae</taxon>
        <taxon>Pseudogemmobacter</taxon>
    </lineage>
</organism>
<gene>
    <name evidence="2" type="ORF">H0485_19095</name>
</gene>
<keyword evidence="3" id="KW-1185">Reference proteome</keyword>
<protein>
    <submittedName>
        <fullName evidence="2">Uncharacterized protein</fullName>
    </submittedName>
</protein>
<keyword evidence="1" id="KW-0472">Membrane</keyword>
<proteinExistence type="predicted"/>
<comment type="caution">
    <text evidence="2">The sequence shown here is derived from an EMBL/GenBank/DDBJ whole genome shotgun (WGS) entry which is preliminary data.</text>
</comment>
<sequence>MISAMIERRAFKLAAIKSPSRRAVALAAHTASACAFSASLSLCFVIHSHWGGGDLFAADGTIRIYRIGSFLLMLWAAIMSAHYYLSVMPSPHRALLAMLCAVCGVGMAMFVMTASATTFGLLYPGIVLLIVLAIIVGAIL</sequence>
<feature type="transmembrane region" description="Helical" evidence="1">
    <location>
        <begin position="121"/>
        <end position="139"/>
    </location>
</feature>
<reference evidence="2 3" key="1">
    <citation type="submission" date="2020-07" db="EMBL/GenBank/DDBJ databases">
        <title>Pseudogemmobacter sp. nov., isolated from poultry manure in Taiwan.</title>
        <authorList>
            <person name="Lin S.-Y."/>
            <person name="Tang Y.-S."/>
            <person name="Young C.-C."/>
        </authorList>
    </citation>
    <scope>NUCLEOTIDE SEQUENCE [LARGE SCALE GENOMIC DNA]</scope>
    <source>
        <strain evidence="2 3">CC-YST710</strain>
    </source>
</reference>
<feature type="transmembrane region" description="Helical" evidence="1">
    <location>
        <begin position="67"/>
        <end position="85"/>
    </location>
</feature>
<dbReference type="EMBL" id="JACDXX010000028">
    <property type="protein sequence ID" value="MCB5412089.1"/>
    <property type="molecule type" value="Genomic_DNA"/>
</dbReference>
<dbReference type="RefSeq" id="WP_226937517.1">
    <property type="nucleotide sequence ID" value="NZ_JACDXX010000028.1"/>
</dbReference>
<name>A0ABS8CRR0_9RHOB</name>
<feature type="transmembrane region" description="Helical" evidence="1">
    <location>
        <begin position="94"/>
        <end position="115"/>
    </location>
</feature>
<evidence type="ECO:0000313" key="3">
    <source>
        <dbReference type="Proteomes" id="UP001198571"/>
    </source>
</evidence>
<keyword evidence="1" id="KW-0812">Transmembrane</keyword>
<evidence type="ECO:0000256" key="1">
    <source>
        <dbReference type="SAM" id="Phobius"/>
    </source>
</evidence>
<keyword evidence="1" id="KW-1133">Transmembrane helix</keyword>
<accession>A0ABS8CRR0</accession>